<dbReference type="Proteomes" id="UP001591681">
    <property type="component" value="Unassembled WGS sequence"/>
</dbReference>
<organism evidence="4 5">
    <name type="scientific">Coilia grayii</name>
    <name type="common">Gray's grenadier anchovy</name>
    <dbReference type="NCBI Taxonomy" id="363190"/>
    <lineage>
        <taxon>Eukaryota</taxon>
        <taxon>Metazoa</taxon>
        <taxon>Chordata</taxon>
        <taxon>Craniata</taxon>
        <taxon>Vertebrata</taxon>
        <taxon>Euteleostomi</taxon>
        <taxon>Actinopterygii</taxon>
        <taxon>Neopterygii</taxon>
        <taxon>Teleostei</taxon>
        <taxon>Clupei</taxon>
        <taxon>Clupeiformes</taxon>
        <taxon>Clupeoidei</taxon>
        <taxon>Engraulidae</taxon>
        <taxon>Coilinae</taxon>
        <taxon>Coilia</taxon>
    </lineage>
</organism>
<keyword evidence="2" id="KW-1015">Disulfide bond</keyword>
<dbReference type="InterPro" id="IPR011489">
    <property type="entry name" value="EMI_domain"/>
</dbReference>
<evidence type="ECO:0000313" key="4">
    <source>
        <dbReference type="EMBL" id="KAL2103312.1"/>
    </source>
</evidence>
<proteinExistence type="predicted"/>
<dbReference type="AlphaFoldDB" id="A0ABD1KVX6"/>
<dbReference type="PROSITE" id="PS51041">
    <property type="entry name" value="EMI"/>
    <property type="match status" value="1"/>
</dbReference>
<sequence>MVKVWKQGCAAHAWCMGYERRTAYYIAYRQVYRQEYQTVYKCCSGWTQLNDEVGCLYRKCLQFLISHSLCRPHKRALFLRMETFLDVEASYVISIEQSECWNV</sequence>
<evidence type="ECO:0000256" key="1">
    <source>
        <dbReference type="ARBA" id="ARBA00022729"/>
    </source>
</evidence>
<evidence type="ECO:0000259" key="3">
    <source>
        <dbReference type="PROSITE" id="PS51041"/>
    </source>
</evidence>
<comment type="caution">
    <text evidence="4">The sequence shown here is derived from an EMBL/GenBank/DDBJ whole genome shotgun (WGS) entry which is preliminary data.</text>
</comment>
<accession>A0ABD1KVX6</accession>
<keyword evidence="5" id="KW-1185">Reference proteome</keyword>
<feature type="domain" description="EMI" evidence="3">
    <location>
        <begin position="1"/>
        <end position="57"/>
    </location>
</feature>
<protein>
    <recommendedName>
        <fullName evidence="3">EMI domain-containing protein</fullName>
    </recommendedName>
</protein>
<keyword evidence="1" id="KW-0732">Signal</keyword>
<dbReference type="Pfam" id="PF07546">
    <property type="entry name" value="EMI"/>
    <property type="match status" value="1"/>
</dbReference>
<evidence type="ECO:0000313" key="5">
    <source>
        <dbReference type="Proteomes" id="UP001591681"/>
    </source>
</evidence>
<reference evidence="4 5" key="1">
    <citation type="submission" date="2024-09" db="EMBL/GenBank/DDBJ databases">
        <title>A chromosome-level genome assembly of Gray's grenadier anchovy, Coilia grayii.</title>
        <authorList>
            <person name="Fu Z."/>
        </authorList>
    </citation>
    <scope>NUCLEOTIDE SEQUENCE [LARGE SCALE GENOMIC DNA]</scope>
    <source>
        <strain evidence="4">G4</strain>
        <tissue evidence="4">Muscle</tissue>
    </source>
</reference>
<name>A0ABD1KVX6_9TELE</name>
<evidence type="ECO:0000256" key="2">
    <source>
        <dbReference type="ARBA" id="ARBA00023157"/>
    </source>
</evidence>
<gene>
    <name evidence="4" type="ORF">ACEWY4_000180</name>
</gene>
<dbReference type="EMBL" id="JBHFQA010000001">
    <property type="protein sequence ID" value="KAL2103312.1"/>
    <property type="molecule type" value="Genomic_DNA"/>
</dbReference>